<evidence type="ECO:0000313" key="4">
    <source>
        <dbReference type="Proteomes" id="UP000288805"/>
    </source>
</evidence>
<keyword evidence="1" id="KW-0175">Coiled coil</keyword>
<dbReference type="Proteomes" id="UP000288805">
    <property type="component" value="Unassembled WGS sequence"/>
</dbReference>
<feature type="compositionally biased region" description="Polar residues" evidence="2">
    <location>
        <begin position="117"/>
        <end position="129"/>
    </location>
</feature>
<organism evidence="3 4">
    <name type="scientific">Vitis vinifera</name>
    <name type="common">Grape</name>
    <dbReference type="NCBI Taxonomy" id="29760"/>
    <lineage>
        <taxon>Eukaryota</taxon>
        <taxon>Viridiplantae</taxon>
        <taxon>Streptophyta</taxon>
        <taxon>Embryophyta</taxon>
        <taxon>Tracheophyta</taxon>
        <taxon>Spermatophyta</taxon>
        <taxon>Magnoliopsida</taxon>
        <taxon>eudicotyledons</taxon>
        <taxon>Gunneridae</taxon>
        <taxon>Pentapetalae</taxon>
        <taxon>rosids</taxon>
        <taxon>Vitales</taxon>
        <taxon>Vitaceae</taxon>
        <taxon>Viteae</taxon>
        <taxon>Vitis</taxon>
    </lineage>
</organism>
<feature type="region of interest" description="Disordered" evidence="2">
    <location>
        <begin position="272"/>
        <end position="293"/>
    </location>
</feature>
<feature type="compositionally biased region" description="Basic and acidic residues" evidence="2">
    <location>
        <begin position="283"/>
        <end position="293"/>
    </location>
</feature>
<feature type="compositionally biased region" description="Basic and acidic residues" evidence="2">
    <location>
        <begin position="93"/>
        <end position="116"/>
    </location>
</feature>
<comment type="caution">
    <text evidence="3">The sequence shown here is derived from an EMBL/GenBank/DDBJ whole genome shotgun (WGS) entry which is preliminary data.</text>
</comment>
<protein>
    <submittedName>
        <fullName evidence="3">Uncharacterized protein</fullName>
    </submittedName>
</protein>
<feature type="region of interest" description="Disordered" evidence="2">
    <location>
        <begin position="72"/>
        <end position="129"/>
    </location>
</feature>
<dbReference type="AlphaFoldDB" id="A0A438CQJ6"/>
<sequence>MSSALITIDESAMERPGSSCCEPDSLAIVPLDEPASKRTTPPCDLQAGFGERLHNRLYETIEMSCSLVQGDLPEGNQMDSEREVVSQLVPLSDVHRSEDVSPVEREANPASEEKSGNSDPTEGDSTNDNVHISACPPSCAEMKQTFEFIICAFVSHRLCSEEELRLRLEQSKANLTAARKAAAENVEALKGARLKDVEHEKTQLGDEIQVLRTSLSSDRKQNEDLQLRLIAERNELEVGFTEQRKELETKYQKQVDEMYFFSYRCCMKKNGIKRNVPSIPPGEDDKIHRGPPR</sequence>
<evidence type="ECO:0000256" key="2">
    <source>
        <dbReference type="SAM" id="MobiDB-lite"/>
    </source>
</evidence>
<evidence type="ECO:0000256" key="1">
    <source>
        <dbReference type="SAM" id="Coils"/>
    </source>
</evidence>
<proteinExistence type="predicted"/>
<name>A0A438CQJ6_VITVI</name>
<reference evidence="3 4" key="1">
    <citation type="journal article" date="2018" name="PLoS Genet.">
        <title>Population sequencing reveals clonal diversity and ancestral inbreeding in the grapevine cultivar Chardonnay.</title>
        <authorList>
            <person name="Roach M.J."/>
            <person name="Johnson D.L."/>
            <person name="Bohlmann J."/>
            <person name="van Vuuren H.J."/>
            <person name="Jones S.J."/>
            <person name="Pretorius I.S."/>
            <person name="Schmidt S.A."/>
            <person name="Borneman A.R."/>
        </authorList>
    </citation>
    <scope>NUCLEOTIDE SEQUENCE [LARGE SCALE GENOMIC DNA]</scope>
    <source>
        <strain evidence="4">cv. Chardonnay</strain>
        <tissue evidence="3">Leaf</tissue>
    </source>
</reference>
<evidence type="ECO:0000313" key="3">
    <source>
        <dbReference type="EMBL" id="RVW25481.1"/>
    </source>
</evidence>
<gene>
    <name evidence="3" type="ORF">CK203_105406</name>
</gene>
<accession>A0A438CQJ6</accession>
<dbReference type="EMBL" id="QGNW01002087">
    <property type="protein sequence ID" value="RVW25481.1"/>
    <property type="molecule type" value="Genomic_DNA"/>
</dbReference>
<feature type="coiled-coil region" evidence="1">
    <location>
        <begin position="161"/>
        <end position="192"/>
    </location>
</feature>